<dbReference type="PRINTS" id="PR00173">
    <property type="entry name" value="EDTRNSPORT"/>
</dbReference>
<dbReference type="RefSeq" id="WP_191764614.1">
    <property type="nucleotide sequence ID" value="NZ_JACSPP010000044.1"/>
</dbReference>
<feature type="transmembrane region" description="Helical" evidence="6">
    <location>
        <begin position="124"/>
        <end position="142"/>
    </location>
</feature>
<comment type="caution">
    <text evidence="8">The sequence shown here is derived from an EMBL/GenBank/DDBJ whole genome shotgun (WGS) entry which is preliminary data.</text>
</comment>
<keyword evidence="3 6" id="KW-0812">Transmembrane</keyword>
<feature type="domain" description="EamA" evidence="7">
    <location>
        <begin position="151"/>
        <end position="286"/>
    </location>
</feature>
<evidence type="ECO:0000313" key="9">
    <source>
        <dbReference type="Proteomes" id="UP000620874"/>
    </source>
</evidence>
<feature type="transmembrane region" description="Helical" evidence="6">
    <location>
        <begin position="96"/>
        <end position="117"/>
    </location>
</feature>
<evidence type="ECO:0000313" key="8">
    <source>
        <dbReference type="EMBL" id="MBD8041232.1"/>
    </source>
</evidence>
<feature type="transmembrane region" description="Helical" evidence="6">
    <location>
        <begin position="69"/>
        <end position="90"/>
    </location>
</feature>
<sequence length="309" mass="33882">MERVTFKGFAYGAIAAASYGLNPLFALPLYADGMGADSVLFYRYAFGLVMLGVMMLVQKQSFALRRCEVLPLVIMGLLFSFSSLTLFLSYNYMDAGIASTILFVYPVLVAILMAVFFKEKVSPITMISIALAFTGISLLYQGEGGQTLSLTGVTLVFISSLTYALYIIGVNRSVLKDMPIAKLTFYVLLFGLSVYVIRLKFCTQLDVVSQPVLWINPVCLALFPTVISLVAMTKSIHYIGSTPAAILGALEPLTAICCGVLVFGERLTPRIILGIVLILVAVTLIILGKSLIRQLQVRVIHRNHHFPQR</sequence>
<keyword evidence="5 6" id="KW-0472">Membrane</keyword>
<feature type="transmembrane region" description="Helical" evidence="6">
    <location>
        <begin position="180"/>
        <end position="201"/>
    </location>
</feature>
<reference evidence="8 9" key="1">
    <citation type="submission" date="2020-08" db="EMBL/GenBank/DDBJ databases">
        <title>A Genomic Blueprint of the Chicken Gut Microbiome.</title>
        <authorList>
            <person name="Gilroy R."/>
            <person name="Ravi A."/>
            <person name="Getino M."/>
            <person name="Pursley I."/>
            <person name="Horton D.L."/>
            <person name="Alikhan N.-F."/>
            <person name="Baker D."/>
            <person name="Gharbi K."/>
            <person name="Hall N."/>
            <person name="Watson M."/>
            <person name="Adriaenssens E.M."/>
            <person name="Foster-Nyarko E."/>
            <person name="Jarju S."/>
            <person name="Secka A."/>
            <person name="Antonio M."/>
            <person name="Oren A."/>
            <person name="Chaudhuri R."/>
            <person name="La Ragione R.M."/>
            <person name="Hildebrand F."/>
            <person name="Pallen M.J."/>
        </authorList>
    </citation>
    <scope>NUCLEOTIDE SEQUENCE [LARGE SCALE GENOMIC DNA]</scope>
    <source>
        <strain evidence="8 9">Sa1CVN1</strain>
    </source>
</reference>
<dbReference type="InterPro" id="IPR050638">
    <property type="entry name" value="AA-Vitamin_Transporters"/>
</dbReference>
<feature type="transmembrane region" description="Helical" evidence="6">
    <location>
        <begin position="213"/>
        <end position="232"/>
    </location>
</feature>
<evidence type="ECO:0000256" key="5">
    <source>
        <dbReference type="ARBA" id="ARBA00023136"/>
    </source>
</evidence>
<evidence type="ECO:0000256" key="1">
    <source>
        <dbReference type="ARBA" id="ARBA00004141"/>
    </source>
</evidence>
<proteinExistence type="inferred from homology"/>
<feature type="transmembrane region" description="Helical" evidence="6">
    <location>
        <begin position="9"/>
        <end position="29"/>
    </location>
</feature>
<feature type="transmembrane region" description="Helical" evidence="6">
    <location>
        <begin position="41"/>
        <end position="57"/>
    </location>
</feature>
<comment type="similarity">
    <text evidence="2">Belongs to the EamA transporter family.</text>
</comment>
<comment type="subcellular location">
    <subcellularLocation>
        <location evidence="1">Membrane</location>
        <topology evidence="1">Multi-pass membrane protein</topology>
    </subcellularLocation>
</comment>
<feature type="transmembrane region" description="Helical" evidence="6">
    <location>
        <begin position="270"/>
        <end position="292"/>
    </location>
</feature>
<evidence type="ECO:0000256" key="2">
    <source>
        <dbReference type="ARBA" id="ARBA00007362"/>
    </source>
</evidence>
<dbReference type="Gene3D" id="1.10.3730.20">
    <property type="match status" value="2"/>
</dbReference>
<dbReference type="Pfam" id="PF00892">
    <property type="entry name" value="EamA"/>
    <property type="match status" value="2"/>
</dbReference>
<dbReference type="InterPro" id="IPR037185">
    <property type="entry name" value="EmrE-like"/>
</dbReference>
<evidence type="ECO:0000256" key="3">
    <source>
        <dbReference type="ARBA" id="ARBA00022692"/>
    </source>
</evidence>
<keyword evidence="4 6" id="KW-1133">Transmembrane helix</keyword>
<evidence type="ECO:0000256" key="6">
    <source>
        <dbReference type="SAM" id="Phobius"/>
    </source>
</evidence>
<gene>
    <name evidence="8" type="ORF">H9625_12450</name>
</gene>
<feature type="domain" description="EamA" evidence="7">
    <location>
        <begin position="7"/>
        <end position="140"/>
    </location>
</feature>
<evidence type="ECO:0000259" key="7">
    <source>
        <dbReference type="Pfam" id="PF00892"/>
    </source>
</evidence>
<name>A0ABR8YAS7_9BACT</name>
<feature type="transmembrane region" description="Helical" evidence="6">
    <location>
        <begin position="244"/>
        <end position="264"/>
    </location>
</feature>
<dbReference type="Proteomes" id="UP000620874">
    <property type="component" value="Unassembled WGS sequence"/>
</dbReference>
<dbReference type="PANTHER" id="PTHR32322:SF2">
    <property type="entry name" value="EAMA DOMAIN-CONTAINING PROTEIN"/>
    <property type="match status" value="1"/>
</dbReference>
<dbReference type="SUPFAM" id="SSF103481">
    <property type="entry name" value="Multidrug resistance efflux transporter EmrE"/>
    <property type="match status" value="2"/>
</dbReference>
<organism evidence="8 9">
    <name type="scientific">Phocaeicola intestinalis</name>
    <dbReference type="NCBI Taxonomy" id="2762212"/>
    <lineage>
        <taxon>Bacteria</taxon>
        <taxon>Pseudomonadati</taxon>
        <taxon>Bacteroidota</taxon>
        <taxon>Bacteroidia</taxon>
        <taxon>Bacteroidales</taxon>
        <taxon>Bacteroidaceae</taxon>
        <taxon>Phocaeicola</taxon>
    </lineage>
</organism>
<evidence type="ECO:0000256" key="4">
    <source>
        <dbReference type="ARBA" id="ARBA00022989"/>
    </source>
</evidence>
<protein>
    <submittedName>
        <fullName evidence="8">DMT family transporter</fullName>
    </submittedName>
</protein>
<dbReference type="InterPro" id="IPR000620">
    <property type="entry name" value="EamA_dom"/>
</dbReference>
<dbReference type="EMBL" id="JACSPP010000044">
    <property type="protein sequence ID" value="MBD8041232.1"/>
    <property type="molecule type" value="Genomic_DNA"/>
</dbReference>
<feature type="transmembrane region" description="Helical" evidence="6">
    <location>
        <begin position="148"/>
        <end position="168"/>
    </location>
</feature>
<accession>A0ABR8YAS7</accession>
<dbReference type="PANTHER" id="PTHR32322">
    <property type="entry name" value="INNER MEMBRANE TRANSPORTER"/>
    <property type="match status" value="1"/>
</dbReference>
<keyword evidence="9" id="KW-1185">Reference proteome</keyword>